<dbReference type="GO" id="GO:0006281">
    <property type="term" value="P:DNA repair"/>
    <property type="evidence" value="ECO:0007669"/>
    <property type="project" value="UniProtKB-ARBA"/>
</dbReference>
<dbReference type="InterPro" id="IPR051703">
    <property type="entry name" value="NF-kappa-B_Signaling_Reg"/>
</dbReference>
<reference evidence="2 3" key="1">
    <citation type="journal article" date="2023" name="Sci. Data">
        <title>Genome assembly of the Korean intertidal mud-creeper Batillaria attramentaria.</title>
        <authorList>
            <person name="Patra A.K."/>
            <person name="Ho P.T."/>
            <person name="Jun S."/>
            <person name="Lee S.J."/>
            <person name="Kim Y."/>
            <person name="Won Y.J."/>
        </authorList>
    </citation>
    <scope>NUCLEOTIDE SEQUENCE [LARGE SCALE GENOMIC DNA]</scope>
    <source>
        <strain evidence="2">Wonlab-2016</strain>
    </source>
</reference>
<dbReference type="PANTHER" id="PTHR46609">
    <property type="entry name" value="EXONUCLEASE, PHAGE-TYPE/RECB, C-TERMINAL DOMAIN-CONTAINING PROTEIN"/>
    <property type="match status" value="1"/>
</dbReference>
<dbReference type="InterPro" id="IPR011604">
    <property type="entry name" value="PDDEXK-like_dom_sf"/>
</dbReference>
<gene>
    <name evidence="2" type="ORF">BaRGS_00020168</name>
</gene>
<evidence type="ECO:0000313" key="2">
    <source>
        <dbReference type="EMBL" id="KAK7488551.1"/>
    </source>
</evidence>
<name>A0ABD0KN63_9CAEN</name>
<dbReference type="EMBL" id="JACVVK020000149">
    <property type="protein sequence ID" value="KAK7488551.1"/>
    <property type="molecule type" value="Genomic_DNA"/>
</dbReference>
<dbReference type="Gene3D" id="3.90.320.10">
    <property type="match status" value="1"/>
</dbReference>
<dbReference type="InterPro" id="IPR019080">
    <property type="entry name" value="YqaJ_viral_recombinase"/>
</dbReference>
<proteinExistence type="predicted"/>
<organism evidence="2 3">
    <name type="scientific">Batillaria attramentaria</name>
    <dbReference type="NCBI Taxonomy" id="370345"/>
    <lineage>
        <taxon>Eukaryota</taxon>
        <taxon>Metazoa</taxon>
        <taxon>Spiralia</taxon>
        <taxon>Lophotrochozoa</taxon>
        <taxon>Mollusca</taxon>
        <taxon>Gastropoda</taxon>
        <taxon>Caenogastropoda</taxon>
        <taxon>Sorbeoconcha</taxon>
        <taxon>Cerithioidea</taxon>
        <taxon>Batillariidae</taxon>
        <taxon>Batillaria</taxon>
    </lineage>
</organism>
<dbReference type="Proteomes" id="UP001519460">
    <property type="component" value="Unassembled WGS sequence"/>
</dbReference>
<dbReference type="AlphaFoldDB" id="A0ABD0KN63"/>
<keyword evidence="3" id="KW-1185">Reference proteome</keyword>
<comment type="caution">
    <text evidence="2">The sequence shown here is derived from an EMBL/GenBank/DDBJ whole genome shotgun (WGS) entry which is preliminary data.</text>
</comment>
<sequence length="352" mass="39687">MMHSGITNRQMTSMMATLEIRGLHHESMKKREEEVHPHIYDVAKQSCDQALLAEAVSATPDCQTNRCIFMHVLFVLKAVRQPPQLPTPVVYYDFGDVRKAASKLQAPWYIVTDTDDKVVLVTLTENGVKHLQVSLTPDFSATVHVMGFPAPHLTTNIETTKLHKLLENLHQMHFCAGVMDPALQEFAQLPKGQELNFRHVSYLSDGTAVKHSSTETKYQCALPKAQEDVFLSLQFDVHTCAEIEQKTVEQSKTPLWRSVREKRLTASQFHRIILRRRDHEKLAGSLRSVKNIQTKAMKQGIEKEDQAAKSYATVTGYNVYRTGFVINVHAPHLGVPQTGRCATQLQIPPLAS</sequence>
<evidence type="ECO:0000313" key="3">
    <source>
        <dbReference type="Proteomes" id="UP001519460"/>
    </source>
</evidence>
<dbReference type="Pfam" id="PF09588">
    <property type="entry name" value="YqaJ"/>
    <property type="match status" value="1"/>
</dbReference>
<evidence type="ECO:0000259" key="1">
    <source>
        <dbReference type="Pfam" id="PF09588"/>
    </source>
</evidence>
<dbReference type="InterPro" id="IPR011335">
    <property type="entry name" value="Restrct_endonuc-II-like"/>
</dbReference>
<dbReference type="SUPFAM" id="SSF52980">
    <property type="entry name" value="Restriction endonuclease-like"/>
    <property type="match status" value="1"/>
</dbReference>
<accession>A0ABD0KN63</accession>
<feature type="domain" description="YqaJ viral recombinase" evidence="1">
    <location>
        <begin position="256"/>
        <end position="334"/>
    </location>
</feature>
<protein>
    <recommendedName>
        <fullName evidence="1">YqaJ viral recombinase domain-containing protein</fullName>
    </recommendedName>
</protein>
<dbReference type="PANTHER" id="PTHR46609:SF7">
    <property type="match status" value="1"/>
</dbReference>
<feature type="non-terminal residue" evidence="2">
    <location>
        <position position="1"/>
    </location>
</feature>